<dbReference type="InterPro" id="IPR000182">
    <property type="entry name" value="GNAT_dom"/>
</dbReference>
<evidence type="ECO:0000259" key="1">
    <source>
        <dbReference type="PROSITE" id="PS51186"/>
    </source>
</evidence>
<dbReference type="EMBL" id="BOMF01000158">
    <property type="protein sequence ID" value="GID50778.1"/>
    <property type="molecule type" value="Genomic_DNA"/>
</dbReference>
<gene>
    <name evidence="2" type="ORF">Aca07nite_80530</name>
</gene>
<dbReference type="PROSITE" id="PS51186">
    <property type="entry name" value="GNAT"/>
    <property type="match status" value="1"/>
</dbReference>
<accession>A0ABQ3WXB3</accession>
<feature type="domain" description="N-acetyltransferase" evidence="1">
    <location>
        <begin position="87"/>
        <end position="221"/>
    </location>
</feature>
<dbReference type="SUPFAM" id="SSF55729">
    <property type="entry name" value="Acyl-CoA N-acyltransferases (Nat)"/>
    <property type="match status" value="1"/>
</dbReference>
<comment type="caution">
    <text evidence="2">The sequence shown here is derived from an EMBL/GenBank/DDBJ whole genome shotgun (WGS) entry which is preliminary data.</text>
</comment>
<sequence length="221" mass="23182">MSDLRETVVRWQRGWSVARSLPLAETVGGGLRSHCRQPTRDVEYLALDVDPATLAGLAGRVAAERTVTWLTVPTTDPDATAAALEAAGLVLLQKSEAMMAIDLREHPRREAAAGYRVETVRSGAVVTATVVHESGEVAAWGTAGLSGTDAVADKIETHAAHRRRGLASTVMGSLAAEAVAAGAEQGLLVASVDGQIVYPRLGWRTIAHVLIATIPGRVAPN</sequence>
<evidence type="ECO:0000313" key="2">
    <source>
        <dbReference type="EMBL" id="GID50778.1"/>
    </source>
</evidence>
<dbReference type="RefSeq" id="WP_204300784.1">
    <property type="nucleotide sequence ID" value="NZ_BAAAGQ010000023.1"/>
</dbReference>
<protein>
    <recommendedName>
        <fullName evidence="1">N-acetyltransferase domain-containing protein</fullName>
    </recommendedName>
</protein>
<reference evidence="2" key="1">
    <citation type="submission" date="2021-01" db="EMBL/GenBank/DDBJ databases">
        <title>Whole genome shotgun sequence of Actinoplanes capillaceus NBRC 16408.</title>
        <authorList>
            <person name="Komaki H."/>
            <person name="Tamura T."/>
        </authorList>
    </citation>
    <scope>NUCLEOTIDE SEQUENCE [LARGE SCALE GENOMIC DNA]</scope>
    <source>
        <strain evidence="2">NBRC 16408</strain>
    </source>
</reference>
<organism evidence="2">
    <name type="scientific">Actinoplanes campanulatus</name>
    <dbReference type="NCBI Taxonomy" id="113559"/>
    <lineage>
        <taxon>Bacteria</taxon>
        <taxon>Bacillati</taxon>
        <taxon>Actinomycetota</taxon>
        <taxon>Actinomycetes</taxon>
        <taxon>Micromonosporales</taxon>
        <taxon>Micromonosporaceae</taxon>
        <taxon>Actinoplanes</taxon>
    </lineage>
</organism>
<dbReference type="InterPro" id="IPR016181">
    <property type="entry name" value="Acyl_CoA_acyltransferase"/>
</dbReference>
<dbReference type="Gene3D" id="3.40.630.30">
    <property type="match status" value="1"/>
</dbReference>
<name>A0ABQ3WXB3_9ACTN</name>
<proteinExistence type="predicted"/>